<dbReference type="SUPFAM" id="SSF52540">
    <property type="entry name" value="P-loop containing nucleoside triphosphate hydrolases"/>
    <property type="match status" value="2"/>
</dbReference>
<dbReference type="PROSITE" id="PS51194">
    <property type="entry name" value="HELICASE_CTER"/>
    <property type="match status" value="1"/>
</dbReference>
<feature type="domain" description="Helicase C-terminal" evidence="3">
    <location>
        <begin position="264"/>
        <end position="430"/>
    </location>
</feature>
<dbReference type="InterPro" id="IPR000330">
    <property type="entry name" value="SNF2_N"/>
</dbReference>
<keyword evidence="4" id="KW-1185">Reference proteome</keyword>
<dbReference type="PROSITE" id="PS51192">
    <property type="entry name" value="HELICASE_ATP_BIND_1"/>
    <property type="match status" value="1"/>
</dbReference>
<dbReference type="Gene3D" id="3.40.50.300">
    <property type="entry name" value="P-loop containing nucleotide triphosphate hydrolases"/>
    <property type="match status" value="1"/>
</dbReference>
<dbReference type="GeneID" id="106461583"/>
<dbReference type="CDD" id="cd18793">
    <property type="entry name" value="SF2_C_SNF"/>
    <property type="match status" value="1"/>
</dbReference>
<proteinExistence type="predicted"/>
<dbReference type="InterPro" id="IPR038718">
    <property type="entry name" value="SNF2-like_sf"/>
</dbReference>
<evidence type="ECO:0000313" key="5">
    <source>
        <dbReference type="RefSeq" id="XP_013776880.1"/>
    </source>
</evidence>
<sequence length="432" mass="50449">MFIVTRYKMITSCAEDRSMFKKLAFHYVIFDEAHMLKNMRSQRYQHLIRIKAQHRLLLTGTPLQNNLIELMSLLIFVMPDMFDGKIDQVKQMFSAACKTEENRSKFEQERIDHAKRMMKPFVLRRLKCEVLQQLPAKHDKIQHCPLSDVQKDHYDKLVARLSKEVREGNQNNKNKSSSGMMMQLRKAANHPLLLRNHYTDEKLQEMAKAIMKEPTHKEADEDHIVEDLQVMSDFELHSLCKLYKTLFSFKLSPDVICDSGKFKELDLYFSQWQENRSRVLLFSQFTMMLDIVQEYMEIRNHRYLRLDGSTPVVERQELIDQFNDDPDIFVFLLSTRAGGLGINLTAANVVLLHDIDFNPYNDKQAEDRCHRVGQEKEVYVIRLISKGTIEEGILNCAQEKLKLERDITATDEATEEEDNGNLAALLKNALGL</sequence>
<reference evidence="5" key="1">
    <citation type="submission" date="2025-08" db="UniProtKB">
        <authorList>
            <consortium name="RefSeq"/>
        </authorList>
    </citation>
    <scope>IDENTIFICATION</scope>
    <source>
        <tissue evidence="5">Muscle</tissue>
    </source>
</reference>
<evidence type="ECO:0000259" key="3">
    <source>
        <dbReference type="PROSITE" id="PS51194"/>
    </source>
</evidence>
<dbReference type="SMART" id="SM00490">
    <property type="entry name" value="HELICc"/>
    <property type="match status" value="1"/>
</dbReference>
<evidence type="ECO:0000259" key="2">
    <source>
        <dbReference type="PROSITE" id="PS51192"/>
    </source>
</evidence>
<dbReference type="InterPro" id="IPR027417">
    <property type="entry name" value="P-loop_NTPase"/>
</dbReference>
<dbReference type="InterPro" id="IPR049730">
    <property type="entry name" value="SNF2/RAD54-like_C"/>
</dbReference>
<protein>
    <submittedName>
        <fullName evidence="5">SWI/SNF-related matrix-associated actin-dependent regulator of chromatin subfamily A containing DEAD/H box 1-like</fullName>
    </submittedName>
</protein>
<evidence type="ECO:0000313" key="4">
    <source>
        <dbReference type="Proteomes" id="UP000694941"/>
    </source>
</evidence>
<feature type="domain" description="Helicase ATP-binding" evidence="2">
    <location>
        <begin position="1"/>
        <end position="80"/>
    </location>
</feature>
<dbReference type="InterPro" id="IPR001650">
    <property type="entry name" value="Helicase_C-like"/>
</dbReference>
<gene>
    <name evidence="5" type="primary">LOC106461583</name>
</gene>
<dbReference type="RefSeq" id="XP_013776880.1">
    <property type="nucleotide sequence ID" value="XM_013921426.2"/>
</dbReference>
<dbReference type="Pfam" id="PF00271">
    <property type="entry name" value="Helicase_C"/>
    <property type="match status" value="1"/>
</dbReference>
<keyword evidence="1" id="KW-0378">Hydrolase</keyword>
<accession>A0ABM1B8C9</accession>
<name>A0ABM1B8C9_LIMPO</name>
<evidence type="ECO:0000256" key="1">
    <source>
        <dbReference type="ARBA" id="ARBA00022801"/>
    </source>
</evidence>
<dbReference type="InterPro" id="IPR014001">
    <property type="entry name" value="Helicase_ATP-bd"/>
</dbReference>
<dbReference type="Gene3D" id="3.40.50.10810">
    <property type="entry name" value="Tandem AAA-ATPase domain"/>
    <property type="match status" value="1"/>
</dbReference>
<dbReference type="PANTHER" id="PTHR10799">
    <property type="entry name" value="SNF2/RAD54 HELICASE FAMILY"/>
    <property type="match status" value="1"/>
</dbReference>
<organism evidence="4 5">
    <name type="scientific">Limulus polyphemus</name>
    <name type="common">Atlantic horseshoe crab</name>
    <dbReference type="NCBI Taxonomy" id="6850"/>
    <lineage>
        <taxon>Eukaryota</taxon>
        <taxon>Metazoa</taxon>
        <taxon>Ecdysozoa</taxon>
        <taxon>Arthropoda</taxon>
        <taxon>Chelicerata</taxon>
        <taxon>Merostomata</taxon>
        <taxon>Xiphosura</taxon>
        <taxon>Limulidae</taxon>
        <taxon>Limulus</taxon>
    </lineage>
</organism>
<dbReference type="Pfam" id="PF00176">
    <property type="entry name" value="SNF2-rel_dom"/>
    <property type="match status" value="1"/>
</dbReference>
<dbReference type="Proteomes" id="UP000694941">
    <property type="component" value="Unplaced"/>
</dbReference>